<reference evidence="3 4" key="1">
    <citation type="submission" date="2020-08" db="EMBL/GenBank/DDBJ databases">
        <title>Genomic Encyclopedia of Type Strains, Phase IV (KMG-IV): sequencing the most valuable type-strain genomes for metagenomic binning, comparative biology and taxonomic classification.</title>
        <authorList>
            <person name="Goeker M."/>
        </authorList>
    </citation>
    <scope>NUCLEOTIDE SEQUENCE [LARGE SCALE GENOMIC DNA]</scope>
    <source>
        <strain evidence="3 4">DSM 25897</strain>
    </source>
</reference>
<sequence>MPRLALVSSSGRQRGAVLVLCLLVLLMLTLLALAATRSASLQERIAGNARSLDLAFQAAEAALREGERRLEGTVPAPGTVPGWYHHEINPAPRWEQPAVWDSQPSLTYTLNSDDGWQVAREPQFAIEELGPIPDPEGALEAGGELPPATMYRISARGFGATVETQVILQTTFRR</sequence>
<dbReference type="EMBL" id="JACHHX010000013">
    <property type="protein sequence ID" value="MBB5016044.1"/>
    <property type="molecule type" value="Genomic_DNA"/>
</dbReference>
<dbReference type="InterPro" id="IPR025205">
    <property type="entry name" value="PilX/PilW_C"/>
</dbReference>
<evidence type="ECO:0000259" key="2">
    <source>
        <dbReference type="Pfam" id="PF14341"/>
    </source>
</evidence>
<organism evidence="3 4">
    <name type="scientific">Rehaibacterium terrae</name>
    <dbReference type="NCBI Taxonomy" id="1341696"/>
    <lineage>
        <taxon>Bacteria</taxon>
        <taxon>Pseudomonadati</taxon>
        <taxon>Pseudomonadota</taxon>
        <taxon>Gammaproteobacteria</taxon>
        <taxon>Lysobacterales</taxon>
        <taxon>Lysobacteraceae</taxon>
        <taxon>Rehaibacterium</taxon>
    </lineage>
</organism>
<name>A0A7W7Y0V4_9GAMM</name>
<evidence type="ECO:0000313" key="3">
    <source>
        <dbReference type="EMBL" id="MBB5016044.1"/>
    </source>
</evidence>
<evidence type="ECO:0000259" key="1">
    <source>
        <dbReference type="Pfam" id="PF13681"/>
    </source>
</evidence>
<dbReference type="AlphaFoldDB" id="A0A7W7Y0V4"/>
<gene>
    <name evidence="3" type="ORF">HNQ58_001954</name>
</gene>
<keyword evidence="4" id="KW-1185">Reference proteome</keyword>
<accession>A0A7W7Y0V4</accession>
<dbReference type="Pfam" id="PF13681">
    <property type="entry name" value="PilX"/>
    <property type="match status" value="1"/>
</dbReference>
<dbReference type="Pfam" id="PF14341">
    <property type="entry name" value="PilX_N"/>
    <property type="match status" value="1"/>
</dbReference>
<proteinExistence type="predicted"/>
<feature type="domain" description="Type 4 fimbrial biogenesis protein PilX N-terminal" evidence="2">
    <location>
        <begin position="14"/>
        <end position="64"/>
    </location>
</feature>
<protein>
    <submittedName>
        <fullName evidence="3">Type IV pilus assembly protein PilX</fullName>
    </submittedName>
</protein>
<dbReference type="Proteomes" id="UP000519004">
    <property type="component" value="Unassembled WGS sequence"/>
</dbReference>
<feature type="domain" description="PilX/PilW C-terminal" evidence="1">
    <location>
        <begin position="100"/>
        <end position="174"/>
    </location>
</feature>
<dbReference type="InterPro" id="IPR025746">
    <property type="entry name" value="PilX_N_dom"/>
</dbReference>
<evidence type="ECO:0000313" key="4">
    <source>
        <dbReference type="Proteomes" id="UP000519004"/>
    </source>
</evidence>
<dbReference type="RefSeq" id="WP_183948717.1">
    <property type="nucleotide sequence ID" value="NZ_JACHHX010000013.1"/>
</dbReference>
<comment type="caution">
    <text evidence="3">The sequence shown here is derived from an EMBL/GenBank/DDBJ whole genome shotgun (WGS) entry which is preliminary data.</text>
</comment>